<dbReference type="GO" id="GO:0004812">
    <property type="term" value="F:aminoacyl-tRNA ligase activity"/>
    <property type="evidence" value="ECO:0007669"/>
    <property type="project" value="UniProtKB-KW"/>
</dbReference>
<accession>A0A0N0RR76</accession>
<dbReference type="PATRIC" id="fig|1202724.3.peg.2749"/>
<keyword evidence="1" id="KW-0030">Aminoacyl-tRNA synthetase</keyword>
<evidence type="ECO:0000313" key="2">
    <source>
        <dbReference type="Proteomes" id="UP000037755"/>
    </source>
</evidence>
<dbReference type="AlphaFoldDB" id="A0A0N0RR76"/>
<sequence>MKKDIIIPKVENVYVAALQEWNDDFMENTWYAYLVNDSADKLETVIVVSKAKGEINGEERQTGSLRHAFVEVLPDTAVKIEMIEESVLRLDNSFMVTFFKGNTLYDKNFVFRAGTINPNNAKTEVPVIFKDGILLK</sequence>
<dbReference type="RefSeq" id="WP_054410334.1">
    <property type="nucleotide sequence ID" value="NZ_FOYA01000015.1"/>
</dbReference>
<dbReference type="OrthoDB" id="953239at2"/>
<reference evidence="1 2" key="1">
    <citation type="submission" date="2015-08" db="EMBL/GenBank/DDBJ databases">
        <title>Whole genome sequence of Flavobacterium akiainvivens IK-1T, from decaying Wikstroemia oahuensis, an endemic Hawaiian shrub.</title>
        <authorList>
            <person name="Wan X."/>
            <person name="Hou S."/>
            <person name="Saito J."/>
            <person name="Donachie S."/>
        </authorList>
    </citation>
    <scope>NUCLEOTIDE SEQUENCE [LARGE SCALE GENOMIC DNA]</scope>
    <source>
        <strain evidence="1 2">IK-1</strain>
    </source>
</reference>
<dbReference type="Proteomes" id="UP000037755">
    <property type="component" value="Unassembled WGS sequence"/>
</dbReference>
<dbReference type="STRING" id="1202724.AM493_13260"/>
<gene>
    <name evidence="1" type="ORF">AM493_13260</name>
</gene>
<protein>
    <submittedName>
        <fullName evidence="1">Phenylalanyl-tRNA synthetase subunit alpha</fullName>
    </submittedName>
</protein>
<name>A0A0N0RR76_9FLAO</name>
<evidence type="ECO:0000313" key="1">
    <source>
        <dbReference type="EMBL" id="KOS08349.1"/>
    </source>
</evidence>
<keyword evidence="1" id="KW-0436">Ligase</keyword>
<keyword evidence="2" id="KW-1185">Reference proteome</keyword>
<dbReference type="EMBL" id="LIYD01000005">
    <property type="protein sequence ID" value="KOS08349.1"/>
    <property type="molecule type" value="Genomic_DNA"/>
</dbReference>
<organism evidence="1 2">
    <name type="scientific">Flavobacterium akiainvivens</name>
    <dbReference type="NCBI Taxonomy" id="1202724"/>
    <lineage>
        <taxon>Bacteria</taxon>
        <taxon>Pseudomonadati</taxon>
        <taxon>Bacteroidota</taxon>
        <taxon>Flavobacteriia</taxon>
        <taxon>Flavobacteriales</taxon>
        <taxon>Flavobacteriaceae</taxon>
        <taxon>Flavobacterium</taxon>
    </lineage>
</organism>
<comment type="caution">
    <text evidence="1">The sequence shown here is derived from an EMBL/GenBank/DDBJ whole genome shotgun (WGS) entry which is preliminary data.</text>
</comment>
<proteinExistence type="predicted"/>